<evidence type="ECO:0000256" key="4">
    <source>
        <dbReference type="ARBA" id="ARBA00023136"/>
    </source>
</evidence>
<evidence type="ECO:0000256" key="1">
    <source>
        <dbReference type="ARBA" id="ARBA00004141"/>
    </source>
</evidence>
<dbReference type="Proteomes" id="UP000230066">
    <property type="component" value="Unassembled WGS sequence"/>
</dbReference>
<accession>A0A4E0REQ0</accession>
<dbReference type="InterPro" id="IPR018499">
    <property type="entry name" value="Tetraspanin/Peripherin"/>
</dbReference>
<dbReference type="EMBL" id="JXXN02001251">
    <property type="protein sequence ID" value="THD25185.1"/>
    <property type="molecule type" value="Genomic_DNA"/>
</dbReference>
<evidence type="ECO:0000256" key="5">
    <source>
        <dbReference type="SAM" id="Phobius"/>
    </source>
</evidence>
<dbReference type="GO" id="GO:0016020">
    <property type="term" value="C:membrane"/>
    <property type="evidence" value="ECO:0007669"/>
    <property type="project" value="UniProtKB-SubCell"/>
</dbReference>
<name>A0A4E0REQ0_FASHE</name>
<keyword evidence="2 5" id="KW-0812">Transmembrane</keyword>
<feature type="transmembrane region" description="Helical" evidence="5">
    <location>
        <begin position="122"/>
        <end position="145"/>
    </location>
</feature>
<feature type="transmembrane region" description="Helical" evidence="5">
    <location>
        <begin position="95"/>
        <end position="115"/>
    </location>
</feature>
<evidence type="ECO:0000256" key="2">
    <source>
        <dbReference type="ARBA" id="ARBA00022692"/>
    </source>
</evidence>
<dbReference type="AlphaFoldDB" id="A0A4E0REQ0"/>
<protein>
    <submittedName>
        <fullName evidence="6">Tetraspanin-16</fullName>
    </submittedName>
</protein>
<keyword evidence="7" id="KW-1185">Reference proteome</keyword>
<evidence type="ECO:0000256" key="3">
    <source>
        <dbReference type="ARBA" id="ARBA00022989"/>
    </source>
</evidence>
<feature type="transmembrane region" description="Helical" evidence="5">
    <location>
        <begin position="266"/>
        <end position="288"/>
    </location>
</feature>
<keyword evidence="3 5" id="KW-1133">Transmembrane helix</keyword>
<dbReference type="Pfam" id="PF00335">
    <property type="entry name" value="Tetraspanin"/>
    <property type="match status" value="1"/>
</dbReference>
<reference evidence="6" key="1">
    <citation type="submission" date="2019-03" db="EMBL/GenBank/DDBJ databases">
        <title>Improved annotation for the trematode Fasciola hepatica.</title>
        <authorList>
            <person name="Choi Y.-J."/>
            <person name="Martin J."/>
            <person name="Mitreva M."/>
        </authorList>
    </citation>
    <scope>NUCLEOTIDE SEQUENCE [LARGE SCALE GENOMIC DNA]</scope>
</reference>
<evidence type="ECO:0000313" key="7">
    <source>
        <dbReference type="Proteomes" id="UP000230066"/>
    </source>
</evidence>
<keyword evidence="4 5" id="KW-0472">Membrane</keyword>
<comment type="subcellular location">
    <subcellularLocation>
        <location evidence="1">Membrane</location>
        <topology evidence="1">Multi-pass membrane protein</topology>
    </subcellularLocation>
</comment>
<sequence>MEIPDESMVTTMDRLPCANMPCRIIVISLSILVTGLGFTMFLVGSLLIWSDSMIENYVSEELESLLKFTGLHNNVQAKRLLLTTLLNYTAPFGSILFWHGIFIVSTCTLGLYGAIVRSRFILFTFSSIMFAKLFVISIMIVAFHVNPNSVVGIYYEMAWSAVRGYRSMVSADADSLVVSLIMPMLKCCGVQNGEDFKGSPNFERKLVHGAGVTTISTPLPCCKLRKSYEPIYRSCPKEFDERNSNYKTGCWPILEKQIQAVYAKMSYAVIFTTLCELGLASLAIYLSVTLG</sequence>
<comment type="caution">
    <text evidence="6">The sequence shown here is derived from an EMBL/GenBank/DDBJ whole genome shotgun (WGS) entry which is preliminary data.</text>
</comment>
<evidence type="ECO:0000313" key="6">
    <source>
        <dbReference type="EMBL" id="THD25185.1"/>
    </source>
</evidence>
<gene>
    <name evidence="6" type="ORF">D915_003875</name>
</gene>
<proteinExistence type="predicted"/>
<feature type="transmembrane region" description="Helical" evidence="5">
    <location>
        <begin position="24"/>
        <end position="49"/>
    </location>
</feature>
<organism evidence="6 7">
    <name type="scientific">Fasciola hepatica</name>
    <name type="common">Liver fluke</name>
    <dbReference type="NCBI Taxonomy" id="6192"/>
    <lineage>
        <taxon>Eukaryota</taxon>
        <taxon>Metazoa</taxon>
        <taxon>Spiralia</taxon>
        <taxon>Lophotrochozoa</taxon>
        <taxon>Platyhelminthes</taxon>
        <taxon>Trematoda</taxon>
        <taxon>Digenea</taxon>
        <taxon>Plagiorchiida</taxon>
        <taxon>Echinostomata</taxon>
        <taxon>Echinostomatoidea</taxon>
        <taxon>Fasciolidae</taxon>
        <taxon>Fasciola</taxon>
    </lineage>
</organism>